<keyword evidence="2" id="KW-1185">Reference proteome</keyword>
<sequence>MDKNKGGNGGRQRKKWTHSSDRKRGPSASQTRHSTQTHALSPSPLLASSPSASTTETVLRGHAHSARQRRKPGGRTNRSDRSVPPYPDRYTSGGEAGGEPRVQFLRCQPLPSPQLQSHAFSFLHFARSRSETRPATGLIPFRVPTLSPFATVTPAAEPRGSEGASRASRGSTPTFRFPHAAPAPRTEGVRSKRRTEVAGTNRPARETKRGRASVQDAEAGAAEDTQRRGAFGALHRRAFGQEKDAGARVFSENGQ</sequence>
<feature type="compositionally biased region" description="Polar residues" evidence="1">
    <location>
        <begin position="27"/>
        <end position="38"/>
    </location>
</feature>
<feature type="compositionally biased region" description="Gly residues" evidence="1">
    <location>
        <begin position="1"/>
        <end position="10"/>
    </location>
</feature>
<evidence type="ECO:0000313" key="3">
    <source>
        <dbReference type="RefSeq" id="XP_025028517.1"/>
    </source>
</evidence>
<dbReference type="AlphaFoldDB" id="A0A9F5IXC7"/>
<dbReference type="KEGG" id="pbi:112541786"/>
<dbReference type="RefSeq" id="XP_025028517.1">
    <property type="nucleotide sequence ID" value="XM_025172749.1"/>
</dbReference>
<evidence type="ECO:0000256" key="1">
    <source>
        <dbReference type="SAM" id="MobiDB-lite"/>
    </source>
</evidence>
<feature type="compositionally biased region" description="Basic residues" evidence="1">
    <location>
        <begin position="61"/>
        <end position="73"/>
    </location>
</feature>
<dbReference type="Proteomes" id="UP000695026">
    <property type="component" value="Unplaced"/>
</dbReference>
<accession>A0A9F5IXC7</accession>
<evidence type="ECO:0000313" key="2">
    <source>
        <dbReference type="Proteomes" id="UP000695026"/>
    </source>
</evidence>
<feature type="compositionally biased region" description="Low complexity" evidence="1">
    <location>
        <begin position="161"/>
        <end position="171"/>
    </location>
</feature>
<reference evidence="3" key="1">
    <citation type="submission" date="2025-08" db="UniProtKB">
        <authorList>
            <consortium name="RefSeq"/>
        </authorList>
    </citation>
    <scope>IDENTIFICATION</scope>
    <source>
        <tissue evidence="3">Liver</tissue>
    </source>
</reference>
<dbReference type="GeneID" id="112541786"/>
<feature type="region of interest" description="Disordered" evidence="1">
    <location>
        <begin position="1"/>
        <end position="105"/>
    </location>
</feature>
<feature type="compositionally biased region" description="Low complexity" evidence="1">
    <location>
        <begin position="39"/>
        <end position="53"/>
    </location>
</feature>
<feature type="region of interest" description="Disordered" evidence="1">
    <location>
        <begin position="152"/>
        <end position="231"/>
    </location>
</feature>
<organism evidence="2 3">
    <name type="scientific">Python bivittatus</name>
    <name type="common">Burmese python</name>
    <name type="synonym">Python molurus bivittatus</name>
    <dbReference type="NCBI Taxonomy" id="176946"/>
    <lineage>
        <taxon>Eukaryota</taxon>
        <taxon>Metazoa</taxon>
        <taxon>Chordata</taxon>
        <taxon>Craniata</taxon>
        <taxon>Vertebrata</taxon>
        <taxon>Euteleostomi</taxon>
        <taxon>Lepidosauria</taxon>
        <taxon>Squamata</taxon>
        <taxon>Bifurcata</taxon>
        <taxon>Unidentata</taxon>
        <taxon>Episquamata</taxon>
        <taxon>Toxicofera</taxon>
        <taxon>Serpentes</taxon>
        <taxon>Henophidia</taxon>
        <taxon>Pythonidae</taxon>
        <taxon>Python</taxon>
    </lineage>
</organism>
<name>A0A9F5IXC7_PYTBI</name>
<feature type="compositionally biased region" description="Basic and acidic residues" evidence="1">
    <location>
        <begin position="187"/>
        <end position="196"/>
    </location>
</feature>
<protein>
    <submittedName>
        <fullName evidence="3">Uncharacterized protein LOC112541786</fullName>
    </submittedName>
</protein>
<gene>
    <name evidence="3" type="primary">LOC112541786</name>
</gene>
<proteinExistence type="predicted"/>